<keyword evidence="2" id="KW-1003">Cell membrane</keyword>
<comment type="subcellular location">
    <subcellularLocation>
        <location evidence="1">Cell membrane</location>
        <topology evidence="1">Multi-pass membrane protein</topology>
    </subcellularLocation>
</comment>
<gene>
    <name evidence="9" type="ORF">GTW58_01435</name>
</gene>
<evidence type="ECO:0000256" key="1">
    <source>
        <dbReference type="ARBA" id="ARBA00004651"/>
    </source>
</evidence>
<dbReference type="EMBL" id="JAAVUN010000001">
    <property type="protein sequence ID" value="NKE08629.1"/>
    <property type="molecule type" value="Genomic_DNA"/>
</dbReference>
<reference evidence="9 10" key="1">
    <citation type="submission" date="2020-02" db="EMBL/GenBank/DDBJ databases">
        <authorList>
            <person name="Sun Q."/>
        </authorList>
    </citation>
    <scope>NUCLEOTIDE SEQUENCE [LARGE SCALE GENOMIC DNA]</scope>
    <source>
        <strain evidence="9 10">YIM 13062</strain>
    </source>
</reference>
<organism evidence="9 10">
    <name type="scientific">Kocuria subflava</name>
    <dbReference type="NCBI Taxonomy" id="1736139"/>
    <lineage>
        <taxon>Bacteria</taxon>
        <taxon>Bacillati</taxon>
        <taxon>Actinomycetota</taxon>
        <taxon>Actinomycetes</taxon>
        <taxon>Micrococcales</taxon>
        <taxon>Micrococcaceae</taxon>
        <taxon>Kocuria</taxon>
    </lineage>
</organism>
<evidence type="ECO:0000256" key="7">
    <source>
        <dbReference type="SAM" id="Phobius"/>
    </source>
</evidence>
<dbReference type="Proteomes" id="UP000521379">
    <property type="component" value="Unassembled WGS sequence"/>
</dbReference>
<evidence type="ECO:0000256" key="4">
    <source>
        <dbReference type="ARBA" id="ARBA00022989"/>
    </source>
</evidence>
<evidence type="ECO:0000313" key="10">
    <source>
        <dbReference type="Proteomes" id="UP000521379"/>
    </source>
</evidence>
<dbReference type="AlphaFoldDB" id="A0A846TP89"/>
<dbReference type="PANTHER" id="PTHR35007">
    <property type="entry name" value="INTEGRAL MEMBRANE PROTEIN-RELATED"/>
    <property type="match status" value="1"/>
</dbReference>
<feature type="domain" description="Type II secretion system protein GspF" evidence="8">
    <location>
        <begin position="81"/>
        <end position="201"/>
    </location>
</feature>
<evidence type="ECO:0000256" key="3">
    <source>
        <dbReference type="ARBA" id="ARBA00022692"/>
    </source>
</evidence>
<feature type="transmembrane region" description="Helical" evidence="7">
    <location>
        <begin position="182"/>
        <end position="208"/>
    </location>
</feature>
<sequence length="216" mass="21867">MSVVTSVILGLVVACLLGAGLGLLWLPVRQGGVRALEHLASEGATQTTSVAGAHAAQSERTTSGTNRGTDHEQVSAGVLVELVASMLDAGVPVDRSLVVLGQSIEGPAGVALRTVGAGLSLGLPWRQAWAAAPSPPVSVLDLRSALTFAAVSGAPSSSALRAASAQVRRAEHRRAEAAAEKLAVHLVVPLGLCSLPAFIAWGIVPVLIGLVPDFFG</sequence>
<dbReference type="GO" id="GO:0005886">
    <property type="term" value="C:plasma membrane"/>
    <property type="evidence" value="ECO:0007669"/>
    <property type="project" value="UniProtKB-SubCell"/>
</dbReference>
<evidence type="ECO:0000259" key="8">
    <source>
        <dbReference type="Pfam" id="PF00482"/>
    </source>
</evidence>
<comment type="caution">
    <text evidence="9">The sequence shown here is derived from an EMBL/GenBank/DDBJ whole genome shotgun (WGS) entry which is preliminary data.</text>
</comment>
<keyword evidence="10" id="KW-1185">Reference proteome</keyword>
<name>A0A846TP89_9MICC</name>
<evidence type="ECO:0000256" key="2">
    <source>
        <dbReference type="ARBA" id="ARBA00022475"/>
    </source>
</evidence>
<keyword evidence="4 7" id="KW-1133">Transmembrane helix</keyword>
<feature type="region of interest" description="Disordered" evidence="6">
    <location>
        <begin position="47"/>
        <end position="70"/>
    </location>
</feature>
<keyword evidence="3 7" id="KW-0812">Transmembrane</keyword>
<feature type="compositionally biased region" description="Polar residues" evidence="6">
    <location>
        <begin position="58"/>
        <end position="67"/>
    </location>
</feature>
<dbReference type="Pfam" id="PF00482">
    <property type="entry name" value="T2SSF"/>
    <property type="match status" value="1"/>
</dbReference>
<accession>A0A846TP89</accession>
<dbReference type="PANTHER" id="PTHR35007:SF3">
    <property type="entry name" value="POSSIBLE CONSERVED ALANINE RICH MEMBRANE PROTEIN"/>
    <property type="match status" value="1"/>
</dbReference>
<feature type="transmembrane region" description="Helical" evidence="7">
    <location>
        <begin position="6"/>
        <end position="26"/>
    </location>
</feature>
<proteinExistence type="predicted"/>
<evidence type="ECO:0000256" key="6">
    <source>
        <dbReference type="SAM" id="MobiDB-lite"/>
    </source>
</evidence>
<evidence type="ECO:0000313" key="9">
    <source>
        <dbReference type="EMBL" id="NKE08629.1"/>
    </source>
</evidence>
<dbReference type="RefSeq" id="WP_119933172.1">
    <property type="nucleotide sequence ID" value="NZ_JAAVUN010000001.1"/>
</dbReference>
<protein>
    <submittedName>
        <fullName evidence="9">Type II secretion system protein</fullName>
    </submittedName>
</protein>
<evidence type="ECO:0000256" key="5">
    <source>
        <dbReference type="ARBA" id="ARBA00023136"/>
    </source>
</evidence>
<keyword evidence="5 7" id="KW-0472">Membrane</keyword>
<dbReference type="InterPro" id="IPR018076">
    <property type="entry name" value="T2SS_GspF_dom"/>
</dbReference>